<keyword evidence="4 8" id="KW-0853">WD repeat</keyword>
<dbReference type="EMBL" id="CAJNOH010000729">
    <property type="protein sequence ID" value="CAF1112807.1"/>
    <property type="molecule type" value="Genomic_DNA"/>
</dbReference>
<feature type="region of interest" description="Disordered" evidence="9">
    <location>
        <begin position="769"/>
        <end position="791"/>
    </location>
</feature>
<evidence type="ECO:0000313" key="12">
    <source>
        <dbReference type="EMBL" id="CAF1112807.1"/>
    </source>
</evidence>
<keyword evidence="5" id="KW-0677">Repeat</keyword>
<evidence type="ECO:0000256" key="5">
    <source>
        <dbReference type="ARBA" id="ARBA00022737"/>
    </source>
</evidence>
<dbReference type="InterPro" id="IPR057644">
    <property type="entry name" value="Beta-prop_WDR75_2nd"/>
</dbReference>
<dbReference type="SMART" id="SM00320">
    <property type="entry name" value="WD40"/>
    <property type="match status" value="4"/>
</dbReference>
<accession>A0A814Q053</accession>
<dbReference type="Gene3D" id="2.130.10.10">
    <property type="entry name" value="YVTN repeat-like/Quinoprotein amine dehydrogenase"/>
    <property type="match status" value="3"/>
</dbReference>
<dbReference type="Pfam" id="PF23869">
    <property type="entry name" value="Beta-prop_WDR75_1st"/>
    <property type="match status" value="1"/>
</dbReference>
<evidence type="ECO:0000256" key="2">
    <source>
        <dbReference type="ARBA" id="ARBA00022517"/>
    </source>
</evidence>
<dbReference type="InterPro" id="IPR001680">
    <property type="entry name" value="WD40_rpt"/>
</dbReference>
<sequence>MKKLKIRQFGIGTIMKYRPVVSSDSKYIFTIGDGCVYVWIVKTGECLRLINHNSNSNDQQIILAQSINPNNQLQLCVAQQNGIINVWDYEDGILIHTIKVEFEIIDLYSIVNSGLYIFGKNVKNVYSLYRIESIRHKSSPIILFDKLPCLPKSISFDKKGEICVFINVDGRIIYILNILNNQIKSIVIKKKNLSYHDKITCAQIHPNEETIALGTQSGRIALWYNFINSTNKEPTISYLHWHSLPVICLAFSFDGSYLLSGGNECVLVKWLYRKSEPTFRPRLGAPIIHLSSSNDQTFYVSTHSDNCLHIIGSNLSIEQTIGGINHIFLPQQASLPAGIHRFMRQESIVMNSGKPGYLQFMSINNGKLIYYLDIVQENYVSPNDINDQCLFTDIKRLAIDPTDKWLVTFEERSSNSNKDDYLNERKLRFWIFNQTNNQFELNTTIMYPHGQDTLNQILFHPNKLELATTGNDGFIKIWIFIPSNTNKSVSHWRCLSGYTNRSYSSSALCYYKLSQSNEINLCCSFEHLVSNWIDKTNDLNEESHYEYSRCFAHFDRNNKVEFIIFNCDQILVCHKTLVNLWNCLNGEFIKSFPWDVHAFAQDPRSSFVALFHKSFLHFYSFSDGKCHSRKSSLFRHVTAATYIPKIKSSSFIPFLHSQLIFYTPQQGLKTFVDDDDDDDKYLIPINGKLEVPNEERTNLANIIGQSQHDFEKNFVSKQKSFDDLTKLNKRINYFNEQLLTTPAYLFPSIDNYCIDTLKRMLLPIDNDNNKEIHSNDDKQNDNLSTMSIDSE</sequence>
<organism evidence="11 15">
    <name type="scientific">Rotaria sordida</name>
    <dbReference type="NCBI Taxonomy" id="392033"/>
    <lineage>
        <taxon>Eukaryota</taxon>
        <taxon>Metazoa</taxon>
        <taxon>Spiralia</taxon>
        <taxon>Gnathifera</taxon>
        <taxon>Rotifera</taxon>
        <taxon>Eurotatoria</taxon>
        <taxon>Bdelloidea</taxon>
        <taxon>Philodinida</taxon>
        <taxon>Philodinidae</taxon>
        <taxon>Rotaria</taxon>
    </lineage>
</organism>
<dbReference type="InterPro" id="IPR053826">
    <property type="entry name" value="WDR75"/>
</dbReference>
<evidence type="ECO:0000256" key="6">
    <source>
        <dbReference type="ARBA" id="ARBA00023163"/>
    </source>
</evidence>
<keyword evidence="3" id="KW-0698">rRNA processing</keyword>
<dbReference type="InterPro" id="IPR036322">
    <property type="entry name" value="WD40_repeat_dom_sf"/>
</dbReference>
<name>A0A814Q053_9BILA</name>
<keyword evidence="16" id="KW-1185">Reference proteome</keyword>
<gene>
    <name evidence="13" type="ORF">JXQ802_LOCUS30781</name>
    <name evidence="14" type="ORF">JXQ802_LOCUS30804</name>
    <name evidence="11" type="ORF">PYM288_LOCUS20269</name>
    <name evidence="12" type="ORF">PYM288_LOCUS20278</name>
</gene>
<evidence type="ECO:0000313" key="16">
    <source>
        <dbReference type="Proteomes" id="UP000663870"/>
    </source>
</evidence>
<evidence type="ECO:0000313" key="14">
    <source>
        <dbReference type="EMBL" id="CAF1326009.1"/>
    </source>
</evidence>
<proteinExistence type="predicted"/>
<dbReference type="EMBL" id="CAJNOL010001269">
    <property type="protein sequence ID" value="CAF1326009.1"/>
    <property type="molecule type" value="Genomic_DNA"/>
</dbReference>
<evidence type="ECO:0000313" key="15">
    <source>
        <dbReference type="Proteomes" id="UP000663854"/>
    </source>
</evidence>
<dbReference type="Proteomes" id="UP000663870">
    <property type="component" value="Unassembled WGS sequence"/>
</dbReference>
<keyword evidence="2" id="KW-0690">Ribosome biogenesis</keyword>
<evidence type="ECO:0000256" key="1">
    <source>
        <dbReference type="ARBA" id="ARBA00004604"/>
    </source>
</evidence>
<keyword evidence="6" id="KW-0804">Transcription</keyword>
<feature type="compositionally biased region" description="Polar residues" evidence="9">
    <location>
        <begin position="781"/>
        <end position="791"/>
    </location>
</feature>
<evidence type="ECO:0000256" key="8">
    <source>
        <dbReference type="PROSITE-ProRule" id="PRU00221"/>
    </source>
</evidence>
<dbReference type="GO" id="GO:0006364">
    <property type="term" value="P:rRNA processing"/>
    <property type="evidence" value="ECO:0007669"/>
    <property type="project" value="UniProtKB-KW"/>
</dbReference>
<dbReference type="SUPFAM" id="SSF50978">
    <property type="entry name" value="WD40 repeat-like"/>
    <property type="match status" value="2"/>
</dbReference>
<dbReference type="EMBL" id="CAJNOL010001267">
    <property type="protein sequence ID" value="CAF1325552.1"/>
    <property type="molecule type" value="Genomic_DNA"/>
</dbReference>
<evidence type="ECO:0000256" key="4">
    <source>
        <dbReference type="ARBA" id="ARBA00022574"/>
    </source>
</evidence>
<evidence type="ECO:0000256" key="7">
    <source>
        <dbReference type="ARBA" id="ARBA00023242"/>
    </source>
</evidence>
<dbReference type="GO" id="GO:0045943">
    <property type="term" value="P:positive regulation of transcription by RNA polymerase I"/>
    <property type="evidence" value="ECO:0007669"/>
    <property type="project" value="InterPro"/>
</dbReference>
<protein>
    <recommendedName>
        <fullName evidence="10">WD repeat-containing protein 75 second beta-propeller domain-containing protein</fullName>
    </recommendedName>
</protein>
<dbReference type="GO" id="GO:0003723">
    <property type="term" value="F:RNA binding"/>
    <property type="evidence" value="ECO:0007669"/>
    <property type="project" value="InterPro"/>
</dbReference>
<dbReference type="InterPro" id="IPR015943">
    <property type="entry name" value="WD40/YVTN_repeat-like_dom_sf"/>
</dbReference>
<feature type="domain" description="WD repeat-containing protein 75 second beta-propeller" evidence="10">
    <location>
        <begin position="344"/>
        <end position="613"/>
    </location>
</feature>
<dbReference type="PROSITE" id="PS50082">
    <property type="entry name" value="WD_REPEATS_2"/>
    <property type="match status" value="1"/>
</dbReference>
<dbReference type="Pfam" id="PF23769">
    <property type="entry name" value="Beta-prop_WDR75_2nd"/>
    <property type="match status" value="1"/>
</dbReference>
<comment type="subcellular location">
    <subcellularLocation>
        <location evidence="1">Nucleus</location>
        <location evidence="1">Nucleolus</location>
    </subcellularLocation>
</comment>
<feature type="compositionally biased region" description="Basic and acidic residues" evidence="9">
    <location>
        <begin position="769"/>
        <end position="780"/>
    </location>
</feature>
<evidence type="ECO:0000256" key="3">
    <source>
        <dbReference type="ARBA" id="ARBA00022552"/>
    </source>
</evidence>
<dbReference type="GO" id="GO:0032040">
    <property type="term" value="C:small-subunit processome"/>
    <property type="evidence" value="ECO:0007669"/>
    <property type="project" value="InterPro"/>
</dbReference>
<dbReference type="PANTHER" id="PTHR44215:SF1">
    <property type="entry name" value="WD REPEAT-CONTAINING PROTEIN 75"/>
    <property type="match status" value="1"/>
</dbReference>
<evidence type="ECO:0000313" key="13">
    <source>
        <dbReference type="EMBL" id="CAF1325552.1"/>
    </source>
</evidence>
<evidence type="ECO:0000259" key="10">
    <source>
        <dbReference type="Pfam" id="PF23769"/>
    </source>
</evidence>
<dbReference type="Proteomes" id="UP000663854">
    <property type="component" value="Unassembled WGS sequence"/>
</dbReference>
<dbReference type="EMBL" id="CAJNOH010000728">
    <property type="protein sequence ID" value="CAF1112651.1"/>
    <property type="molecule type" value="Genomic_DNA"/>
</dbReference>
<dbReference type="AlphaFoldDB" id="A0A814Q053"/>
<dbReference type="GO" id="GO:2000234">
    <property type="term" value="P:positive regulation of rRNA processing"/>
    <property type="evidence" value="ECO:0007669"/>
    <property type="project" value="TreeGrafter"/>
</dbReference>
<evidence type="ECO:0000313" key="11">
    <source>
        <dbReference type="EMBL" id="CAF1112651.1"/>
    </source>
</evidence>
<reference evidence="11" key="1">
    <citation type="submission" date="2021-02" db="EMBL/GenBank/DDBJ databases">
        <authorList>
            <person name="Nowell W R."/>
        </authorList>
    </citation>
    <scope>NUCLEOTIDE SEQUENCE</scope>
</reference>
<feature type="repeat" description="WD" evidence="8">
    <location>
        <begin position="447"/>
        <end position="478"/>
    </location>
</feature>
<evidence type="ECO:0000256" key="9">
    <source>
        <dbReference type="SAM" id="MobiDB-lite"/>
    </source>
</evidence>
<keyword evidence="7" id="KW-0539">Nucleus</keyword>
<comment type="caution">
    <text evidence="11">The sequence shown here is derived from an EMBL/GenBank/DDBJ whole genome shotgun (WGS) entry which is preliminary data.</text>
</comment>
<dbReference type="PANTHER" id="PTHR44215">
    <property type="entry name" value="WD REPEAT-CONTAINING PROTEIN 75"/>
    <property type="match status" value="1"/>
</dbReference>